<dbReference type="InterPro" id="IPR001119">
    <property type="entry name" value="SLH_dom"/>
</dbReference>
<dbReference type="KEGG" id="tab:CIG75_09915"/>
<dbReference type="PROSITE" id="PS51272">
    <property type="entry name" value="SLH"/>
    <property type="match status" value="1"/>
</dbReference>
<organism evidence="3 4">
    <name type="scientific">Tumebacillus algifaecis</name>
    <dbReference type="NCBI Taxonomy" id="1214604"/>
    <lineage>
        <taxon>Bacteria</taxon>
        <taxon>Bacillati</taxon>
        <taxon>Bacillota</taxon>
        <taxon>Bacilli</taxon>
        <taxon>Bacillales</taxon>
        <taxon>Alicyclobacillaceae</taxon>
        <taxon>Tumebacillus</taxon>
    </lineage>
</organism>
<reference evidence="3 4" key="1">
    <citation type="journal article" date="2015" name="Int. J. Syst. Evol. Microbiol.">
        <title>Tumebacillus algifaecis sp. nov., isolated from decomposing algal scum.</title>
        <authorList>
            <person name="Wu Y.F."/>
            <person name="Zhang B."/>
            <person name="Xing P."/>
            <person name="Wu Q.L."/>
            <person name="Liu S.J."/>
        </authorList>
    </citation>
    <scope>NUCLEOTIDE SEQUENCE [LARGE SCALE GENOMIC DNA]</scope>
    <source>
        <strain evidence="3 4">THMBR28</strain>
    </source>
</reference>
<feature type="chain" id="PRO_5012736556" description="SLH domain-containing protein" evidence="1">
    <location>
        <begin position="25"/>
        <end position="318"/>
    </location>
</feature>
<feature type="domain" description="SLH" evidence="2">
    <location>
        <begin position="153"/>
        <end position="216"/>
    </location>
</feature>
<dbReference type="EMBL" id="CP022657">
    <property type="protein sequence ID" value="ASS75270.1"/>
    <property type="molecule type" value="Genomic_DNA"/>
</dbReference>
<evidence type="ECO:0000256" key="1">
    <source>
        <dbReference type="SAM" id="SignalP"/>
    </source>
</evidence>
<evidence type="ECO:0000259" key="2">
    <source>
        <dbReference type="PROSITE" id="PS51272"/>
    </source>
</evidence>
<protein>
    <recommendedName>
        <fullName evidence="2">SLH domain-containing protein</fullName>
    </recommendedName>
</protein>
<feature type="signal peptide" evidence="1">
    <location>
        <begin position="1"/>
        <end position="24"/>
    </location>
</feature>
<keyword evidence="1" id="KW-0732">Signal</keyword>
<keyword evidence="4" id="KW-1185">Reference proteome</keyword>
<gene>
    <name evidence="3" type="ORF">CIG75_09915</name>
</gene>
<accession>A0A223D0Y0</accession>
<dbReference type="Proteomes" id="UP000214688">
    <property type="component" value="Chromosome"/>
</dbReference>
<dbReference type="Pfam" id="PF00395">
    <property type="entry name" value="SLH"/>
    <property type="match status" value="1"/>
</dbReference>
<name>A0A223D0Y0_9BACL</name>
<dbReference type="OrthoDB" id="2380808at2"/>
<dbReference type="InterPro" id="IPR025748">
    <property type="entry name" value="PrcB_C_dom"/>
</dbReference>
<proteinExistence type="predicted"/>
<dbReference type="RefSeq" id="WP_094236518.1">
    <property type="nucleotide sequence ID" value="NZ_CP022657.1"/>
</dbReference>
<dbReference type="Pfam" id="PF14343">
    <property type="entry name" value="PrcB_C"/>
    <property type="match status" value="1"/>
</dbReference>
<dbReference type="AlphaFoldDB" id="A0A223D0Y0"/>
<sequence length="318" mass="34065">MKSPKAISMLVAAGLLMTSTSAFAVVDGPKVQGPDQVAITIYQPNIDPVVTYDPDLHRIMIGAPEVPAVSGHWSKFALDHLLNAGVLTRNEADVFEPNKEITKDDFQIWTNRILGKKDGAPEPASAMTRLDAAVWLADLLPALNTGINGANLLYPFNDTQGISEQQKSAVHYLYKLGIMVGDGQGKFSPKSKLSKGEAAVLLDKVLERASSVAKPAAYEVVTGLYPETVNTVVKENKTEPGVYTVVEDGVRYLVIAGGEAPNPGYSVELTSLGESDGAFFVNANVKAPEKGNAHPEVISYPVLVVKTAESKKPVFMMN</sequence>
<evidence type="ECO:0000313" key="4">
    <source>
        <dbReference type="Proteomes" id="UP000214688"/>
    </source>
</evidence>
<evidence type="ECO:0000313" key="3">
    <source>
        <dbReference type="EMBL" id="ASS75270.1"/>
    </source>
</evidence>